<dbReference type="Proteomes" id="UP000005239">
    <property type="component" value="Unassembled WGS sequence"/>
</dbReference>
<protein>
    <submittedName>
        <fullName evidence="1">Uncharacterized protein</fullName>
    </submittedName>
</protein>
<accession>A0A2A6BXE2</accession>
<reference evidence="1" key="2">
    <citation type="submission" date="2022-06" db="UniProtKB">
        <authorList>
            <consortium name="EnsemblMetazoa"/>
        </authorList>
    </citation>
    <scope>IDENTIFICATION</scope>
    <source>
        <strain evidence="1">PS312</strain>
    </source>
</reference>
<dbReference type="EnsemblMetazoa" id="PPA42576.1">
    <property type="protein sequence ID" value="PPA42576.1"/>
    <property type="gene ID" value="WBGene00280945"/>
</dbReference>
<organism evidence="1 2">
    <name type="scientific">Pristionchus pacificus</name>
    <name type="common">Parasitic nematode worm</name>
    <dbReference type="NCBI Taxonomy" id="54126"/>
    <lineage>
        <taxon>Eukaryota</taxon>
        <taxon>Metazoa</taxon>
        <taxon>Ecdysozoa</taxon>
        <taxon>Nematoda</taxon>
        <taxon>Chromadorea</taxon>
        <taxon>Rhabditida</taxon>
        <taxon>Rhabditina</taxon>
        <taxon>Diplogasteromorpha</taxon>
        <taxon>Diplogasteroidea</taxon>
        <taxon>Neodiplogasteridae</taxon>
        <taxon>Pristionchus</taxon>
    </lineage>
</organism>
<reference evidence="2" key="1">
    <citation type="journal article" date="2008" name="Nat. Genet.">
        <title>The Pristionchus pacificus genome provides a unique perspective on nematode lifestyle and parasitism.</title>
        <authorList>
            <person name="Dieterich C."/>
            <person name="Clifton S.W."/>
            <person name="Schuster L.N."/>
            <person name="Chinwalla A."/>
            <person name="Delehaunty K."/>
            <person name="Dinkelacker I."/>
            <person name="Fulton L."/>
            <person name="Fulton R."/>
            <person name="Godfrey J."/>
            <person name="Minx P."/>
            <person name="Mitreva M."/>
            <person name="Roeseler W."/>
            <person name="Tian H."/>
            <person name="Witte H."/>
            <person name="Yang S.P."/>
            <person name="Wilson R.K."/>
            <person name="Sommer R.J."/>
        </authorList>
    </citation>
    <scope>NUCLEOTIDE SEQUENCE [LARGE SCALE GENOMIC DNA]</scope>
    <source>
        <strain evidence="2">PS312</strain>
    </source>
</reference>
<name>A0A2A6BXE2_PRIPA</name>
<evidence type="ECO:0000313" key="1">
    <source>
        <dbReference type="EnsemblMetazoa" id="PPA42576.1"/>
    </source>
</evidence>
<proteinExistence type="predicted"/>
<sequence length="156" mass="18527">MRRQLTLSKGVMLRKLENTSKSLRIALDVDVCKSYLFEMRLKANGLTHNIFLGKLFSEHTVMTMVLTTCSNTVLERAKVQVIMFKFAARARSKFTYEIMLGSVRVLELWKSIERHSYSSIIYKRLDTVNRIFTFRFQLRHLNFMFFFQLYLNFDSV</sequence>
<evidence type="ECO:0000313" key="2">
    <source>
        <dbReference type="Proteomes" id="UP000005239"/>
    </source>
</evidence>
<dbReference type="AlphaFoldDB" id="A0A2A6BXE2"/>
<accession>A0A8R1UWJ7</accession>
<keyword evidence="2" id="KW-1185">Reference proteome</keyword>
<gene>
    <name evidence="1" type="primary">WBGene00280945</name>
</gene>